<dbReference type="InterPro" id="IPR014777">
    <property type="entry name" value="4pyrrole_Mease_sub1"/>
</dbReference>
<proteinExistence type="inferred from homology"/>
<protein>
    <recommendedName>
        <fullName evidence="6">Ribosomal RNA small subunit methyltransferase I</fullName>
        <ecNumber evidence="6">2.1.1.198</ecNumber>
    </recommendedName>
    <alternativeName>
        <fullName evidence="6">16S rRNA 2'-O-ribose C1402 methyltransferase</fullName>
    </alternativeName>
    <alternativeName>
        <fullName evidence="6">rRNA (cytidine-2'-O-)-methyltransferase RsmI</fullName>
    </alternativeName>
</protein>
<dbReference type="SUPFAM" id="SSF53790">
    <property type="entry name" value="Tetrapyrrole methylase"/>
    <property type="match status" value="1"/>
</dbReference>
<evidence type="ECO:0000259" key="7">
    <source>
        <dbReference type="Pfam" id="PF00590"/>
    </source>
</evidence>
<dbReference type="PANTHER" id="PTHR46111">
    <property type="entry name" value="RIBOSOMAL RNA SMALL SUBUNIT METHYLTRANSFERASE I"/>
    <property type="match status" value="1"/>
</dbReference>
<dbReference type="Proteomes" id="UP000474757">
    <property type="component" value="Unassembled WGS sequence"/>
</dbReference>
<dbReference type="Pfam" id="PF00590">
    <property type="entry name" value="TP_methylase"/>
    <property type="match status" value="1"/>
</dbReference>
<evidence type="ECO:0000256" key="5">
    <source>
        <dbReference type="ARBA" id="ARBA00022691"/>
    </source>
</evidence>
<dbReference type="EC" id="2.1.1.198" evidence="6"/>
<dbReference type="RefSeq" id="WP_163890116.1">
    <property type="nucleotide sequence ID" value="NZ_JAAFYS010000001.1"/>
</dbReference>
<dbReference type="GO" id="GO:0070677">
    <property type="term" value="F:rRNA (cytosine-2'-O-)-methyltransferase activity"/>
    <property type="evidence" value="ECO:0007669"/>
    <property type="project" value="UniProtKB-UniRule"/>
</dbReference>
<evidence type="ECO:0000256" key="6">
    <source>
        <dbReference type="HAMAP-Rule" id="MF_01877"/>
    </source>
</evidence>
<evidence type="ECO:0000313" key="10">
    <source>
        <dbReference type="Proteomes" id="UP000474757"/>
    </source>
</evidence>
<accession>A0A6B2JPS5</accession>
<dbReference type="Gene3D" id="3.40.1010.10">
    <property type="entry name" value="Cobalt-precorrin-4 Transmethylase, Domain 1"/>
    <property type="match status" value="1"/>
</dbReference>
<feature type="domain" description="RsmI HTH" evidence="8">
    <location>
        <begin position="239"/>
        <end position="281"/>
    </location>
</feature>
<comment type="function">
    <text evidence="6">Catalyzes the 2'-O-methylation of the ribose of cytidine 1402 (C1402) in 16S rRNA.</text>
</comment>
<sequence length="285" mass="30192">MKSGEQPVPPGLHLVSTPIGAAADITLKGLDLLARADALAAEDTRTARRLMDIHGVALGHRRLTAYHDHSGPETRARLLAPLEQGGSLAYVSEAGTPLVSDPGFALVRDAVARGIPVHAAPGASAVLAALAVAGLPTDRFTFLGFLPPGAEQRRTALAELKAHPFTMVLYESPRRVREMFTDLVNILGDERPAALCRELTKRFEEVRRGSLAELAEGLVDEPRGEIVVVIGGAPAGAGGSEELEEALRSAMETMRVKDAATAVAGALGLPRRQVYQAALELEKNR</sequence>
<keyword evidence="5 6" id="KW-0949">S-adenosyl-L-methionine</keyword>
<dbReference type="InterPro" id="IPR008189">
    <property type="entry name" value="rRNA_ssu_MeTfrase_I"/>
</dbReference>
<dbReference type="InterPro" id="IPR000878">
    <property type="entry name" value="4pyrrol_Mease"/>
</dbReference>
<keyword evidence="3 6" id="KW-0489">Methyltransferase</keyword>
<dbReference type="PIRSF" id="PIRSF005917">
    <property type="entry name" value="MTase_YraL"/>
    <property type="match status" value="1"/>
</dbReference>
<dbReference type="HAMAP" id="MF_01877">
    <property type="entry name" value="16SrRNA_methyltr_I"/>
    <property type="match status" value="1"/>
</dbReference>
<dbReference type="NCBIfam" id="TIGR00096">
    <property type="entry name" value="16S rRNA (cytidine(1402)-2'-O)-methyltransferase"/>
    <property type="match status" value="1"/>
</dbReference>
<evidence type="ECO:0000256" key="3">
    <source>
        <dbReference type="ARBA" id="ARBA00022603"/>
    </source>
</evidence>
<keyword evidence="10" id="KW-1185">Reference proteome</keyword>
<evidence type="ECO:0000259" key="8">
    <source>
        <dbReference type="Pfam" id="PF23016"/>
    </source>
</evidence>
<dbReference type="AlphaFoldDB" id="A0A6B2JPS5"/>
<evidence type="ECO:0000256" key="2">
    <source>
        <dbReference type="ARBA" id="ARBA00022552"/>
    </source>
</evidence>
<comment type="caution">
    <text evidence="9">The sequence shown here is derived from an EMBL/GenBank/DDBJ whole genome shotgun (WGS) entry which is preliminary data.</text>
</comment>
<keyword evidence="4 6" id="KW-0808">Transferase</keyword>
<dbReference type="Pfam" id="PF23016">
    <property type="entry name" value="RsmI_C"/>
    <property type="match status" value="1"/>
</dbReference>
<comment type="catalytic activity">
    <reaction evidence="6">
        <text>cytidine(1402) in 16S rRNA + S-adenosyl-L-methionine = 2'-O-methylcytidine(1402) in 16S rRNA + S-adenosyl-L-homocysteine + H(+)</text>
        <dbReference type="Rhea" id="RHEA:42924"/>
        <dbReference type="Rhea" id="RHEA-COMP:10285"/>
        <dbReference type="Rhea" id="RHEA-COMP:10286"/>
        <dbReference type="ChEBI" id="CHEBI:15378"/>
        <dbReference type="ChEBI" id="CHEBI:57856"/>
        <dbReference type="ChEBI" id="CHEBI:59789"/>
        <dbReference type="ChEBI" id="CHEBI:74495"/>
        <dbReference type="ChEBI" id="CHEBI:82748"/>
        <dbReference type="EC" id="2.1.1.198"/>
    </reaction>
</comment>
<evidence type="ECO:0000256" key="4">
    <source>
        <dbReference type="ARBA" id="ARBA00022679"/>
    </source>
</evidence>
<dbReference type="FunFam" id="3.30.950.10:FF:000002">
    <property type="entry name" value="Ribosomal RNA small subunit methyltransferase I"/>
    <property type="match status" value="1"/>
</dbReference>
<dbReference type="CDD" id="cd11648">
    <property type="entry name" value="RsmI"/>
    <property type="match status" value="1"/>
</dbReference>
<evidence type="ECO:0000313" key="9">
    <source>
        <dbReference type="EMBL" id="NDV00108.1"/>
    </source>
</evidence>
<name>A0A6B2JPS5_9RHOB</name>
<gene>
    <name evidence="6 9" type="primary">rsmI</name>
    <name evidence="9" type="ORF">GZA08_03885</name>
</gene>
<keyword evidence="2 6" id="KW-0698">rRNA processing</keyword>
<feature type="domain" description="Tetrapyrrole methylase" evidence="7">
    <location>
        <begin position="12"/>
        <end position="215"/>
    </location>
</feature>
<dbReference type="InterPro" id="IPR053910">
    <property type="entry name" value="RsmI_HTH"/>
</dbReference>
<reference evidence="9 10" key="1">
    <citation type="submission" date="2020-02" db="EMBL/GenBank/DDBJ databases">
        <title>Pseudoroseicyclus tamarix, sp. nov., isolated from offshore sediment of a Tamarix chinensis forest.</title>
        <authorList>
            <person name="Gai Y."/>
        </authorList>
    </citation>
    <scope>NUCLEOTIDE SEQUENCE [LARGE SCALE GENOMIC DNA]</scope>
    <source>
        <strain evidence="9 10">CLL3-39</strain>
    </source>
</reference>
<comment type="subcellular location">
    <subcellularLocation>
        <location evidence="6">Cytoplasm</location>
    </subcellularLocation>
</comment>
<organism evidence="9 10">
    <name type="scientific">Pseudoroseicyclus tamaricis</name>
    <dbReference type="NCBI Taxonomy" id="2705421"/>
    <lineage>
        <taxon>Bacteria</taxon>
        <taxon>Pseudomonadati</taxon>
        <taxon>Pseudomonadota</taxon>
        <taxon>Alphaproteobacteria</taxon>
        <taxon>Rhodobacterales</taxon>
        <taxon>Paracoccaceae</taxon>
        <taxon>Pseudoroseicyclus</taxon>
    </lineage>
</organism>
<dbReference type="EMBL" id="JAAGAB010000001">
    <property type="protein sequence ID" value="NDV00108.1"/>
    <property type="molecule type" value="Genomic_DNA"/>
</dbReference>
<evidence type="ECO:0000256" key="1">
    <source>
        <dbReference type="ARBA" id="ARBA00022490"/>
    </source>
</evidence>
<dbReference type="GO" id="GO:0005737">
    <property type="term" value="C:cytoplasm"/>
    <property type="evidence" value="ECO:0007669"/>
    <property type="project" value="UniProtKB-SubCell"/>
</dbReference>
<dbReference type="InterPro" id="IPR035996">
    <property type="entry name" value="4pyrrol_Methylase_sf"/>
</dbReference>
<comment type="similarity">
    <text evidence="6">Belongs to the methyltransferase superfamily. RsmI family.</text>
</comment>
<dbReference type="InterPro" id="IPR014776">
    <property type="entry name" value="4pyrrole_Mease_sub2"/>
</dbReference>
<keyword evidence="1 6" id="KW-0963">Cytoplasm</keyword>
<dbReference type="Gene3D" id="3.30.950.10">
    <property type="entry name" value="Methyltransferase, Cobalt-precorrin-4 Transmethylase, Domain 2"/>
    <property type="match status" value="1"/>
</dbReference>
<dbReference type="PANTHER" id="PTHR46111:SF1">
    <property type="entry name" value="RIBOSOMAL RNA SMALL SUBUNIT METHYLTRANSFERASE I"/>
    <property type="match status" value="1"/>
</dbReference>